<keyword evidence="5" id="KW-1185">Reference proteome</keyword>
<evidence type="ECO:0000256" key="1">
    <source>
        <dbReference type="ARBA" id="ARBA00025788"/>
    </source>
</evidence>
<protein>
    <recommendedName>
        <fullName evidence="3">PITH domain-containing protein</fullName>
    </recommendedName>
</protein>
<dbReference type="InterPro" id="IPR037047">
    <property type="entry name" value="PITH_dom_sf"/>
</dbReference>
<dbReference type="GO" id="GO:0005737">
    <property type="term" value="C:cytoplasm"/>
    <property type="evidence" value="ECO:0007669"/>
    <property type="project" value="UniProtKB-ARBA"/>
</dbReference>
<dbReference type="GO" id="GO:0005634">
    <property type="term" value="C:nucleus"/>
    <property type="evidence" value="ECO:0007669"/>
    <property type="project" value="TreeGrafter"/>
</dbReference>
<name>A0A914A0L1_PATMI</name>
<dbReference type="Pfam" id="PF06201">
    <property type="entry name" value="PITH"/>
    <property type="match status" value="1"/>
</dbReference>
<dbReference type="RefSeq" id="XP_038057413.1">
    <property type="nucleotide sequence ID" value="XM_038201485.1"/>
</dbReference>
<dbReference type="AlphaFoldDB" id="A0A914A0L1"/>
<dbReference type="GeneID" id="119729004"/>
<feature type="compositionally biased region" description="Basic and acidic residues" evidence="2">
    <location>
        <begin position="14"/>
        <end position="24"/>
    </location>
</feature>
<sequence>MSGHGHSHGGCSGGHDHDPPDRGTEFSLYTKIDTDRVECLNEVTNGSGKLVFKPWDQRLDTEKYVESDDDEELLFNIPYKNQPNMTFDDTRSDPDQVFEMQRDTSGILEYNTKIARFSNVNHLSIHFSKNFGAETSIVYYIGLRGEFTEAQRQGIMIAQYEAYANPKDHKTSLFDNVQHEIS</sequence>
<dbReference type="InterPro" id="IPR010400">
    <property type="entry name" value="PITH_dom"/>
</dbReference>
<feature type="domain" description="PITH" evidence="3">
    <location>
        <begin position="17"/>
        <end position="163"/>
    </location>
</feature>
<proteinExistence type="inferred from homology"/>
<dbReference type="EnsemblMetazoa" id="XM_038201485.1">
    <property type="protein sequence ID" value="XP_038057413.1"/>
    <property type="gene ID" value="LOC119729004"/>
</dbReference>
<evidence type="ECO:0000256" key="2">
    <source>
        <dbReference type="SAM" id="MobiDB-lite"/>
    </source>
</evidence>
<dbReference type="PANTHER" id="PTHR12175">
    <property type="entry name" value="AD039 HT014 THIOREDOXIN FAMILY TRP26"/>
    <property type="match status" value="1"/>
</dbReference>
<reference evidence="4" key="1">
    <citation type="submission" date="2022-11" db="UniProtKB">
        <authorList>
            <consortium name="EnsemblMetazoa"/>
        </authorList>
    </citation>
    <scope>IDENTIFICATION</scope>
</reference>
<dbReference type="SUPFAM" id="SSF49785">
    <property type="entry name" value="Galactose-binding domain-like"/>
    <property type="match status" value="1"/>
</dbReference>
<dbReference type="InterPro" id="IPR045099">
    <property type="entry name" value="PITH1-like"/>
</dbReference>
<dbReference type="OrthoDB" id="2635at2759"/>
<dbReference type="PANTHER" id="PTHR12175:SF1">
    <property type="entry name" value="PITH DOMAIN-CONTAINING PROTEIN 1"/>
    <property type="match status" value="1"/>
</dbReference>
<accession>A0A914A0L1</accession>
<evidence type="ECO:0000313" key="4">
    <source>
        <dbReference type="EnsemblMetazoa" id="XP_038057413.1"/>
    </source>
</evidence>
<organism evidence="4 5">
    <name type="scientific">Patiria miniata</name>
    <name type="common">Bat star</name>
    <name type="synonym">Asterina miniata</name>
    <dbReference type="NCBI Taxonomy" id="46514"/>
    <lineage>
        <taxon>Eukaryota</taxon>
        <taxon>Metazoa</taxon>
        <taxon>Echinodermata</taxon>
        <taxon>Eleutherozoa</taxon>
        <taxon>Asterozoa</taxon>
        <taxon>Asteroidea</taxon>
        <taxon>Valvatacea</taxon>
        <taxon>Valvatida</taxon>
        <taxon>Asterinidae</taxon>
        <taxon>Patiria</taxon>
    </lineage>
</organism>
<evidence type="ECO:0000259" key="3">
    <source>
        <dbReference type="PROSITE" id="PS51532"/>
    </source>
</evidence>
<dbReference type="Proteomes" id="UP000887568">
    <property type="component" value="Unplaced"/>
</dbReference>
<dbReference type="CTD" id="57095"/>
<comment type="similarity">
    <text evidence="1">Belongs to the PITHD1 family.</text>
</comment>
<dbReference type="InterPro" id="IPR008979">
    <property type="entry name" value="Galactose-bd-like_sf"/>
</dbReference>
<dbReference type="Gene3D" id="2.60.120.470">
    <property type="entry name" value="PITH domain"/>
    <property type="match status" value="2"/>
</dbReference>
<feature type="region of interest" description="Disordered" evidence="2">
    <location>
        <begin position="1"/>
        <end position="24"/>
    </location>
</feature>
<dbReference type="PROSITE" id="PS51532">
    <property type="entry name" value="PITH"/>
    <property type="match status" value="1"/>
</dbReference>
<evidence type="ECO:0000313" key="5">
    <source>
        <dbReference type="Proteomes" id="UP000887568"/>
    </source>
</evidence>